<dbReference type="InterPro" id="IPR050328">
    <property type="entry name" value="Dev_Immune_Receptor"/>
</dbReference>
<dbReference type="PANTHER" id="PTHR24373:SF392">
    <property type="entry name" value="NEPHROCAN"/>
    <property type="match status" value="1"/>
</dbReference>
<dbReference type="InterPro" id="IPR001611">
    <property type="entry name" value="Leu-rich_rpt"/>
</dbReference>
<keyword evidence="1" id="KW-0433">Leucine-rich repeat</keyword>
<keyword evidence="3" id="KW-0677">Repeat</keyword>
<feature type="compositionally biased region" description="Basic and acidic residues" evidence="4">
    <location>
        <begin position="635"/>
        <end position="644"/>
    </location>
</feature>
<keyword evidence="7" id="KW-1185">Reference proteome</keyword>
<dbReference type="Gene3D" id="3.80.10.10">
    <property type="entry name" value="Ribonuclease Inhibitor"/>
    <property type="match status" value="2"/>
</dbReference>
<dbReference type="Proteomes" id="UP001620626">
    <property type="component" value="Unassembled WGS sequence"/>
</dbReference>
<feature type="region of interest" description="Disordered" evidence="4">
    <location>
        <begin position="635"/>
        <end position="715"/>
    </location>
</feature>
<dbReference type="AlphaFoldDB" id="A0ABD2M7A0"/>
<evidence type="ECO:0000256" key="5">
    <source>
        <dbReference type="SAM" id="Phobius"/>
    </source>
</evidence>
<name>A0ABD2M7A0_9BILA</name>
<proteinExistence type="predicted"/>
<comment type="caution">
    <text evidence="6">The sequence shown here is derived from an EMBL/GenBank/DDBJ whole genome shotgun (WGS) entry which is preliminary data.</text>
</comment>
<dbReference type="SUPFAM" id="SSF52058">
    <property type="entry name" value="L domain-like"/>
    <property type="match status" value="1"/>
</dbReference>
<evidence type="ECO:0000256" key="2">
    <source>
        <dbReference type="ARBA" id="ARBA00022729"/>
    </source>
</evidence>
<feature type="region of interest" description="Disordered" evidence="4">
    <location>
        <begin position="123"/>
        <end position="160"/>
    </location>
</feature>
<dbReference type="EMBL" id="JBICBT010000120">
    <property type="protein sequence ID" value="KAL3122922.1"/>
    <property type="molecule type" value="Genomic_DNA"/>
</dbReference>
<dbReference type="SMART" id="SM00369">
    <property type="entry name" value="LRR_TYP"/>
    <property type="match status" value="10"/>
</dbReference>
<dbReference type="PANTHER" id="PTHR24373">
    <property type="entry name" value="SLIT RELATED LEUCINE-RICH REPEAT NEURONAL PROTEIN"/>
    <property type="match status" value="1"/>
</dbReference>
<dbReference type="Pfam" id="PF13855">
    <property type="entry name" value="LRR_8"/>
    <property type="match status" value="3"/>
</dbReference>
<organism evidence="6 7">
    <name type="scientific">Heterodera trifolii</name>
    <dbReference type="NCBI Taxonomy" id="157864"/>
    <lineage>
        <taxon>Eukaryota</taxon>
        <taxon>Metazoa</taxon>
        <taxon>Ecdysozoa</taxon>
        <taxon>Nematoda</taxon>
        <taxon>Chromadorea</taxon>
        <taxon>Rhabditida</taxon>
        <taxon>Tylenchina</taxon>
        <taxon>Tylenchomorpha</taxon>
        <taxon>Tylenchoidea</taxon>
        <taxon>Heteroderidae</taxon>
        <taxon>Heteroderinae</taxon>
        <taxon>Heterodera</taxon>
    </lineage>
</organism>
<sequence>MIGLALALAGRFVARGGHPPVQCFGEKLSQTMGRCVGWGWKEEGMIDFGMANLDAERIASGAGEGEGRSGGGEIGGRFGEIGGGGGKGFCGASSSNDDDHHPEIGSQNETMFADEICLFEDTNDRRRGKNSGHSRKKAVEQTQQCQRGRQAVQRKKTETGTTGQGFFPCFCSFASSAAGESVVSLALSVRCSGANSLEHILSALGPLSRWPNARLDLFRMEHSPMPVLYLDSLRVLPPIRRLQLHNNSLAHLLLHHRPLNSAQRQTNGIFDTLEELAITSNELANFGHFSSAIAPLRSLRSLSLSANRLREVPAHIFLHFHSRNLIENLDLSANSLRDNSIPPEAFLGLGSLQKLSLDRNQLHTVPLKAINELGDSLEELFLGKNQIDGLMPTGEGLALARLKTLSLEGNKISAIDGEFFRGIPSLFYLNLSDNRFSAVTSQMFAFIRRLKVLEMNRNPISRLDAQTFHLVPSLLRLELAQCHISQIDADTFGTVPKLQFIHLGGNRMSSIEWHHFAGKLPFLVSLDLSNNLISHTDQSAFANLAQLQSLNLGENRIKSLAKNTFDGTFIGLDNLSNAREINLSGNPLDCRTFEGTEWAMGVAEGVTLRGSCEEPTELSGVPLANKRQLIKWWTDRTKSEERRGRPMAKNGGGSSGNWSSTARTTTEEAEKGEKEDEEEKEKAMGEEEKRQREKGKREGQKEMGKAMGNGSQTEQIGTTEMGTAAEGQTEQNCESSDAQRHANVAVLVLVVVFIVVGVLLTAFLCCRQLVAPLPPDNHCSFPTNSRPISGQNDSQKSWDKLKVFFAVPFCPPGRCFSIKCEKPSDPRAIPRHWHNSDERKRNAEVSVQNGENEPYFWPMFWDKTFLEEYSQQKPCQNEQMGRERQQQKWRISREMFWF</sequence>
<dbReference type="InterPro" id="IPR003591">
    <property type="entry name" value="Leu-rich_rpt_typical-subtyp"/>
</dbReference>
<protein>
    <submittedName>
        <fullName evidence="6">Uncharacterized protein</fullName>
    </submittedName>
</protein>
<dbReference type="InterPro" id="IPR032675">
    <property type="entry name" value="LRR_dom_sf"/>
</dbReference>
<evidence type="ECO:0000313" key="6">
    <source>
        <dbReference type="EMBL" id="KAL3122922.1"/>
    </source>
</evidence>
<dbReference type="PROSITE" id="PS51450">
    <property type="entry name" value="LRR"/>
    <property type="match status" value="2"/>
</dbReference>
<reference evidence="6 7" key="1">
    <citation type="submission" date="2024-10" db="EMBL/GenBank/DDBJ databases">
        <authorList>
            <person name="Kim D."/>
        </authorList>
    </citation>
    <scope>NUCLEOTIDE SEQUENCE [LARGE SCALE GENOMIC DNA]</scope>
    <source>
        <strain evidence="6">BH-2024</strain>
    </source>
</reference>
<accession>A0ABD2M7A0</accession>
<evidence type="ECO:0000313" key="7">
    <source>
        <dbReference type="Proteomes" id="UP001620626"/>
    </source>
</evidence>
<keyword evidence="5" id="KW-0812">Transmembrane</keyword>
<evidence type="ECO:0000256" key="1">
    <source>
        <dbReference type="ARBA" id="ARBA00022614"/>
    </source>
</evidence>
<evidence type="ECO:0000256" key="3">
    <source>
        <dbReference type="ARBA" id="ARBA00022737"/>
    </source>
</evidence>
<gene>
    <name evidence="6" type="ORF">niasHT_010322</name>
</gene>
<keyword evidence="5" id="KW-1133">Transmembrane helix</keyword>
<feature type="compositionally biased region" description="Basic and acidic residues" evidence="4">
    <location>
        <begin position="665"/>
        <end position="704"/>
    </location>
</feature>
<evidence type="ECO:0000256" key="4">
    <source>
        <dbReference type="SAM" id="MobiDB-lite"/>
    </source>
</evidence>
<keyword evidence="5" id="KW-0472">Membrane</keyword>
<feature type="compositionally biased region" description="Basic residues" evidence="4">
    <location>
        <begin position="126"/>
        <end position="136"/>
    </location>
</feature>
<feature type="transmembrane region" description="Helical" evidence="5">
    <location>
        <begin position="744"/>
        <end position="766"/>
    </location>
</feature>
<keyword evidence="2" id="KW-0732">Signal</keyword>